<dbReference type="Gene3D" id="1.20.1280.50">
    <property type="match status" value="1"/>
</dbReference>
<evidence type="ECO:0000259" key="1">
    <source>
        <dbReference type="PROSITE" id="PS50181"/>
    </source>
</evidence>
<dbReference type="SUPFAM" id="SSF52047">
    <property type="entry name" value="RNI-like"/>
    <property type="match status" value="1"/>
</dbReference>
<keyword evidence="3" id="KW-1185">Reference proteome</keyword>
<dbReference type="EMBL" id="JBANAX010000243">
    <property type="protein sequence ID" value="KAL1217415.1"/>
    <property type="molecule type" value="Genomic_DNA"/>
</dbReference>
<dbReference type="SMART" id="SM00256">
    <property type="entry name" value="FBOX"/>
    <property type="match status" value="1"/>
</dbReference>
<reference evidence="2 3" key="1">
    <citation type="submission" date="2024-04" db="EMBL/GenBank/DDBJ databases">
        <title>Genome assembly C_amara_ONT_v2.</title>
        <authorList>
            <person name="Yant L."/>
            <person name="Moore C."/>
            <person name="Slenker M."/>
        </authorList>
    </citation>
    <scope>NUCLEOTIDE SEQUENCE [LARGE SCALE GENOMIC DNA]</scope>
    <source>
        <tissue evidence="2">Leaf</tissue>
    </source>
</reference>
<dbReference type="PANTHER" id="PTHR31900">
    <property type="entry name" value="F-BOX/RNI SUPERFAMILY PROTEIN-RELATED"/>
    <property type="match status" value="1"/>
</dbReference>
<dbReference type="InterPro" id="IPR055411">
    <property type="entry name" value="LRR_FXL15/At3g58940/PEG3-like"/>
</dbReference>
<organism evidence="2 3">
    <name type="scientific">Cardamine amara subsp. amara</name>
    <dbReference type="NCBI Taxonomy" id="228776"/>
    <lineage>
        <taxon>Eukaryota</taxon>
        <taxon>Viridiplantae</taxon>
        <taxon>Streptophyta</taxon>
        <taxon>Embryophyta</taxon>
        <taxon>Tracheophyta</taxon>
        <taxon>Spermatophyta</taxon>
        <taxon>Magnoliopsida</taxon>
        <taxon>eudicotyledons</taxon>
        <taxon>Gunneridae</taxon>
        <taxon>Pentapetalae</taxon>
        <taxon>rosids</taxon>
        <taxon>malvids</taxon>
        <taxon>Brassicales</taxon>
        <taxon>Brassicaceae</taxon>
        <taxon>Cardamineae</taxon>
        <taxon>Cardamine</taxon>
    </lineage>
</organism>
<dbReference type="SUPFAM" id="SSF81383">
    <property type="entry name" value="F-box domain"/>
    <property type="match status" value="1"/>
</dbReference>
<dbReference type="Pfam" id="PF08387">
    <property type="entry name" value="FBD"/>
    <property type="match status" value="1"/>
</dbReference>
<dbReference type="Pfam" id="PF24758">
    <property type="entry name" value="LRR_At5g56370"/>
    <property type="match status" value="1"/>
</dbReference>
<dbReference type="InterPro" id="IPR032675">
    <property type="entry name" value="LRR_dom_sf"/>
</dbReference>
<dbReference type="Pfam" id="PF00646">
    <property type="entry name" value="F-box"/>
    <property type="match status" value="1"/>
</dbReference>
<comment type="caution">
    <text evidence="2">The sequence shown here is derived from an EMBL/GenBank/DDBJ whole genome shotgun (WGS) entry which is preliminary data.</text>
</comment>
<dbReference type="InterPro" id="IPR050232">
    <property type="entry name" value="FBL13/AtMIF1-like"/>
</dbReference>
<evidence type="ECO:0000313" key="2">
    <source>
        <dbReference type="EMBL" id="KAL1217415.1"/>
    </source>
</evidence>
<name>A0ABD1BJQ9_CARAN</name>
<dbReference type="Gene3D" id="3.80.10.10">
    <property type="entry name" value="Ribonuclease Inhibitor"/>
    <property type="match status" value="1"/>
</dbReference>
<dbReference type="Proteomes" id="UP001558713">
    <property type="component" value="Unassembled WGS sequence"/>
</dbReference>
<dbReference type="PANTHER" id="PTHR31900:SF34">
    <property type="entry name" value="EMB|CAB62440.1-RELATED"/>
    <property type="match status" value="1"/>
</dbReference>
<proteinExistence type="predicted"/>
<sequence length="419" mass="48228">MNVIDVLPDHLLVRILSLLPTKTVFDAQIVCKRWKNLWKRLSSLNYDRASHNSEDQFLEFMDRTMKSLDSPVLESLSLRLAPTETNYRVVLMNDLLVKGHLRKLDLVGTNPDRSVLAKEAFQFHTLVILMLESLSLEDYYGFPISLLSLTALQLTLVKYPNDESLSGVLSSLPSLQDLTLDRCISDKPITTLAIVVPCLKRLTCVRCPDYCHLNHVIMLNVDAPCLNFLSIEEYWRTVSFADRKMEKLIEANVTVTFSNTEKLLRTLISAKRLSLCLVTSKIPHGNVVFDQLVRLEICTCQREWWILLERVLLDSPKLRFLKLHQKNSFRIIDPHAIWKEPSSVPKCFASHLETFEWRGYKGTHEEINLASYILRNAWRLKTATINLHPEVSLMMIRPLKIMELLAMPKASTSCQLVIQ</sequence>
<dbReference type="InterPro" id="IPR001810">
    <property type="entry name" value="F-box_dom"/>
</dbReference>
<dbReference type="SMART" id="SM00579">
    <property type="entry name" value="FBD"/>
    <property type="match status" value="1"/>
</dbReference>
<dbReference type="InterPro" id="IPR036047">
    <property type="entry name" value="F-box-like_dom_sf"/>
</dbReference>
<dbReference type="PROSITE" id="PS50181">
    <property type="entry name" value="FBOX"/>
    <property type="match status" value="1"/>
</dbReference>
<evidence type="ECO:0000313" key="3">
    <source>
        <dbReference type="Proteomes" id="UP001558713"/>
    </source>
</evidence>
<gene>
    <name evidence="2" type="ORF">V5N11_004593</name>
</gene>
<accession>A0ABD1BJQ9</accession>
<protein>
    <submittedName>
        <fullName evidence="2">F-box/FBD/LRR-repeat protein</fullName>
    </submittedName>
</protein>
<dbReference type="InterPro" id="IPR006566">
    <property type="entry name" value="FBD"/>
</dbReference>
<dbReference type="AlphaFoldDB" id="A0ABD1BJQ9"/>
<feature type="domain" description="F-box" evidence="1">
    <location>
        <begin position="1"/>
        <end position="49"/>
    </location>
</feature>